<evidence type="ECO:0008006" key="3">
    <source>
        <dbReference type="Google" id="ProtNLM"/>
    </source>
</evidence>
<dbReference type="VEuPathDB" id="TriTrypDB:TvY486_0017180"/>
<protein>
    <recommendedName>
        <fullName evidence="3">Retrotransposon hot spot (RHS) protein</fullName>
    </recommendedName>
</protein>
<accession>F9WN91</accession>
<evidence type="ECO:0000313" key="1">
    <source>
        <dbReference type="EMBL" id="CCD19007.1"/>
    </source>
</evidence>
<name>F9WN91_TRYVY</name>
<dbReference type="Proteomes" id="UP000009027">
    <property type="component" value="Unassembled WGS sequence"/>
</dbReference>
<evidence type="ECO:0000313" key="2">
    <source>
        <dbReference type="Proteomes" id="UP000009027"/>
    </source>
</evidence>
<keyword evidence="2" id="KW-1185">Reference proteome</keyword>
<sequence>MRTAVWNAKEYMLYELRYVVVPFLWKKEVYIVQQWKEQRDDISRREHAGVRDEIWNVAEGRLNAAVLIGERRFGTLSEFSVRALAAFLHSDLAEIVVSRFAYLPRCGESPCERTSALAKLNRKLLPHRGKWLPKGKNRCALKCEYGVLYVRSVDDFPLFDGLFFVEGHGTSGERVAMRAAHSCDAHQPKTIVPLQATKARSHHTETGELLKLKPILRRAFEDWDDFSKNMRWEIVYVQHPDAQLFERRQRCDRTEVKKKKGGETGEEYVGRQTALDTEQVFWETEVDQYAVKLVGDLLAALDLCLSAKWLSTRALLAWRKGEQLAKRASVFFT</sequence>
<dbReference type="EMBL" id="CAEX01002381">
    <property type="protein sequence ID" value="CCD19007.1"/>
    <property type="molecule type" value="Genomic_DNA"/>
</dbReference>
<organism evidence="1 2">
    <name type="scientific">Trypanosoma vivax (strain Y486)</name>
    <dbReference type="NCBI Taxonomy" id="1055687"/>
    <lineage>
        <taxon>Eukaryota</taxon>
        <taxon>Discoba</taxon>
        <taxon>Euglenozoa</taxon>
        <taxon>Kinetoplastea</taxon>
        <taxon>Metakinetoplastina</taxon>
        <taxon>Trypanosomatida</taxon>
        <taxon>Trypanosomatidae</taxon>
        <taxon>Trypanosoma</taxon>
        <taxon>Duttonella</taxon>
    </lineage>
</organism>
<dbReference type="NCBIfam" id="TIGR01631">
    <property type="entry name" value="Trypano_RHS"/>
    <property type="match status" value="1"/>
</dbReference>
<reference evidence="1 2" key="1">
    <citation type="journal article" date="2012" name="Proc. Natl. Acad. Sci. U.S.A.">
        <title>Antigenic diversity is generated by distinct evolutionary mechanisms in African trypanosome species.</title>
        <authorList>
            <person name="Jackson A.P."/>
            <person name="Berry A."/>
            <person name="Aslett M."/>
            <person name="Allison H.C."/>
            <person name="Burton P."/>
            <person name="Vavrova-Anderson J."/>
            <person name="Brown R."/>
            <person name="Browne H."/>
            <person name="Corton N."/>
            <person name="Hauser H."/>
            <person name="Gamble J."/>
            <person name="Gilderthorp R."/>
            <person name="Marcello L."/>
            <person name="McQuillan J."/>
            <person name="Otto T.D."/>
            <person name="Quail M.A."/>
            <person name="Sanders M.J."/>
            <person name="van Tonder A."/>
            <person name="Ginger M.L."/>
            <person name="Field M.C."/>
            <person name="Barry J.D."/>
            <person name="Hertz-Fowler C."/>
            <person name="Berriman M."/>
        </authorList>
    </citation>
    <scope>NUCLEOTIDE SEQUENCE</scope>
    <source>
        <strain evidence="1 2">Y486</strain>
    </source>
</reference>
<dbReference type="AlphaFoldDB" id="F9WN91"/>
<gene>
    <name evidence="1" type="ORF">TvY486_0017180</name>
</gene>
<dbReference type="InterPro" id="IPR006518">
    <property type="entry name" value="Trypano_RHS"/>
</dbReference>
<proteinExistence type="predicted"/>